<sequence length="570" mass="62801">MQVREKGSYHKLSRNMVFTVVTVSMAPLILVGGLIFNHFRSIYHEKVYALLVEVVGKHTATVDTFLHEKLSEVQFLNRAFSFDQLSDNVFLEKTLRDIQQQYGLIFVDLGIIDESGRQIAYAGPFDLLGADYSKADWYLESRGKVSVISDVFLGLRRSPHFIIAANAVAGGKQWTLRATIDFLAFSNLVESIRIGETGHAYILNRSGVFQTKPPAGRSSSFTLAPVESIVPEALGAGIRMNRSKGSDDAYYIIVSSSLKGGDWRLVYQQKWNDAFSAMNRSEFFTLAIFLLGGLGIVGMAVVMSRKLMARFKSIDREAELMNKQMVEAGKLASIGELAAGIAHEINNPVAIMIEEAGWVGDLLEDEQKQLSCSDEVARALRQVRTQGQRCKDITHKLLSFARQTDSEASDVSIAPLIEEVVNLSMQQARFAKVNFNLDLEDMPRVRASVSELQQVFLNLVNNSIQAMEPEGGELSLSCMAAGPWAVINVQDTGPGIPEANLDRVFDPFFTTKPVGKGSGLGLSICYGIIRRMGGEIDVESSAGKGARFTIRLPFASSGQRENQTKAVHHD</sequence>
<evidence type="ECO:0000256" key="7">
    <source>
        <dbReference type="ARBA" id="ARBA00022692"/>
    </source>
</evidence>
<dbReference type="InterPro" id="IPR033479">
    <property type="entry name" value="dCache_1"/>
</dbReference>
<protein>
    <recommendedName>
        <fullName evidence="3">histidine kinase</fullName>
        <ecNumber evidence="3">2.7.13.3</ecNumber>
    </recommendedName>
</protein>
<keyword evidence="13 14" id="KW-0472">Membrane</keyword>
<evidence type="ECO:0000259" key="15">
    <source>
        <dbReference type="PROSITE" id="PS50109"/>
    </source>
</evidence>
<dbReference type="GO" id="GO:0005886">
    <property type="term" value="C:plasma membrane"/>
    <property type="evidence" value="ECO:0007669"/>
    <property type="project" value="UniProtKB-SubCell"/>
</dbReference>
<comment type="catalytic activity">
    <reaction evidence="1">
        <text>ATP + protein L-histidine = ADP + protein N-phospho-L-histidine.</text>
        <dbReference type="EC" id="2.7.13.3"/>
    </reaction>
</comment>
<dbReference type="GO" id="GO:0005524">
    <property type="term" value="F:ATP binding"/>
    <property type="evidence" value="ECO:0007669"/>
    <property type="project" value="UniProtKB-KW"/>
</dbReference>
<keyword evidence="8" id="KW-0547">Nucleotide-binding</keyword>
<evidence type="ECO:0000256" key="10">
    <source>
        <dbReference type="ARBA" id="ARBA00022840"/>
    </source>
</evidence>
<keyword evidence="10" id="KW-0067">ATP-binding</keyword>
<evidence type="ECO:0000256" key="8">
    <source>
        <dbReference type="ARBA" id="ARBA00022741"/>
    </source>
</evidence>
<evidence type="ECO:0000256" key="5">
    <source>
        <dbReference type="ARBA" id="ARBA00022553"/>
    </source>
</evidence>
<evidence type="ECO:0000256" key="3">
    <source>
        <dbReference type="ARBA" id="ARBA00012438"/>
    </source>
</evidence>
<dbReference type="RefSeq" id="WP_151149035.1">
    <property type="nucleotide sequence ID" value="NZ_WAIE01000001.1"/>
</dbReference>
<evidence type="ECO:0000313" key="17">
    <source>
        <dbReference type="Proteomes" id="UP000438699"/>
    </source>
</evidence>
<accession>A0A6N6N5T0</accession>
<dbReference type="CDD" id="cd00082">
    <property type="entry name" value="HisKA"/>
    <property type="match status" value="1"/>
</dbReference>
<keyword evidence="7 14" id="KW-0812">Transmembrane</keyword>
<gene>
    <name evidence="16" type="ORF">F8A88_00790</name>
</gene>
<keyword evidence="9 16" id="KW-0418">Kinase</keyword>
<organism evidence="16 17">
    <name type="scientific">Pseudodesulfovibrio senegalensis</name>
    <dbReference type="NCBI Taxonomy" id="1721087"/>
    <lineage>
        <taxon>Bacteria</taxon>
        <taxon>Pseudomonadati</taxon>
        <taxon>Thermodesulfobacteriota</taxon>
        <taxon>Desulfovibrionia</taxon>
        <taxon>Desulfovibrionales</taxon>
        <taxon>Desulfovibrionaceae</taxon>
    </lineage>
</organism>
<dbReference type="SUPFAM" id="SSF55874">
    <property type="entry name" value="ATPase domain of HSP90 chaperone/DNA topoisomerase II/histidine kinase"/>
    <property type="match status" value="1"/>
</dbReference>
<feature type="transmembrane region" description="Helical" evidence="14">
    <location>
        <begin position="12"/>
        <end position="36"/>
    </location>
</feature>
<dbReference type="AlphaFoldDB" id="A0A6N6N5T0"/>
<dbReference type="GO" id="GO:0000155">
    <property type="term" value="F:phosphorelay sensor kinase activity"/>
    <property type="evidence" value="ECO:0007669"/>
    <property type="project" value="InterPro"/>
</dbReference>
<evidence type="ECO:0000256" key="9">
    <source>
        <dbReference type="ARBA" id="ARBA00022777"/>
    </source>
</evidence>
<evidence type="ECO:0000256" key="13">
    <source>
        <dbReference type="ARBA" id="ARBA00023136"/>
    </source>
</evidence>
<keyword evidence="6" id="KW-0808">Transferase</keyword>
<dbReference type="PANTHER" id="PTHR43065:SF46">
    <property type="entry name" value="C4-DICARBOXYLATE TRANSPORT SENSOR PROTEIN DCTB"/>
    <property type="match status" value="1"/>
</dbReference>
<evidence type="ECO:0000256" key="11">
    <source>
        <dbReference type="ARBA" id="ARBA00022989"/>
    </source>
</evidence>
<dbReference type="InterPro" id="IPR003661">
    <property type="entry name" value="HisK_dim/P_dom"/>
</dbReference>
<evidence type="ECO:0000256" key="4">
    <source>
        <dbReference type="ARBA" id="ARBA00022475"/>
    </source>
</evidence>
<comment type="subcellular location">
    <subcellularLocation>
        <location evidence="2">Cell membrane</location>
        <topology evidence="2">Multi-pass membrane protein</topology>
    </subcellularLocation>
</comment>
<dbReference type="OrthoDB" id="9777714at2"/>
<keyword evidence="17" id="KW-1185">Reference proteome</keyword>
<feature type="domain" description="Histidine kinase" evidence="15">
    <location>
        <begin position="340"/>
        <end position="556"/>
    </location>
</feature>
<dbReference type="Pfam" id="PF02743">
    <property type="entry name" value="dCache_1"/>
    <property type="match status" value="1"/>
</dbReference>
<dbReference type="InterPro" id="IPR004358">
    <property type="entry name" value="Sig_transdc_His_kin-like_C"/>
</dbReference>
<evidence type="ECO:0000313" key="16">
    <source>
        <dbReference type="EMBL" id="KAB1442845.1"/>
    </source>
</evidence>
<keyword evidence="12" id="KW-0902">Two-component regulatory system</keyword>
<dbReference type="PANTHER" id="PTHR43065">
    <property type="entry name" value="SENSOR HISTIDINE KINASE"/>
    <property type="match status" value="1"/>
</dbReference>
<evidence type="ECO:0000256" key="1">
    <source>
        <dbReference type="ARBA" id="ARBA00000085"/>
    </source>
</evidence>
<evidence type="ECO:0000256" key="12">
    <source>
        <dbReference type="ARBA" id="ARBA00023012"/>
    </source>
</evidence>
<evidence type="ECO:0000256" key="2">
    <source>
        <dbReference type="ARBA" id="ARBA00004651"/>
    </source>
</evidence>
<dbReference type="Gene3D" id="1.10.287.130">
    <property type="match status" value="1"/>
</dbReference>
<dbReference type="PRINTS" id="PR00344">
    <property type="entry name" value="BCTRLSENSOR"/>
</dbReference>
<dbReference type="SMART" id="SM00387">
    <property type="entry name" value="HATPase_c"/>
    <property type="match status" value="1"/>
</dbReference>
<dbReference type="EMBL" id="WAIE01000001">
    <property type="protein sequence ID" value="KAB1442845.1"/>
    <property type="molecule type" value="Genomic_DNA"/>
</dbReference>
<dbReference type="InterPro" id="IPR003594">
    <property type="entry name" value="HATPase_dom"/>
</dbReference>
<dbReference type="InterPro" id="IPR036890">
    <property type="entry name" value="HATPase_C_sf"/>
</dbReference>
<feature type="transmembrane region" description="Helical" evidence="14">
    <location>
        <begin position="283"/>
        <end position="303"/>
    </location>
</feature>
<dbReference type="Pfam" id="PF00512">
    <property type="entry name" value="HisKA"/>
    <property type="match status" value="1"/>
</dbReference>
<dbReference type="Proteomes" id="UP000438699">
    <property type="component" value="Unassembled WGS sequence"/>
</dbReference>
<keyword evidence="11 14" id="KW-1133">Transmembrane helix</keyword>
<dbReference type="InterPro" id="IPR005467">
    <property type="entry name" value="His_kinase_dom"/>
</dbReference>
<dbReference type="SMART" id="SM00388">
    <property type="entry name" value="HisKA"/>
    <property type="match status" value="1"/>
</dbReference>
<evidence type="ECO:0000256" key="6">
    <source>
        <dbReference type="ARBA" id="ARBA00022679"/>
    </source>
</evidence>
<dbReference type="PROSITE" id="PS50109">
    <property type="entry name" value="HIS_KIN"/>
    <property type="match status" value="1"/>
</dbReference>
<dbReference type="Gene3D" id="3.30.450.20">
    <property type="entry name" value="PAS domain"/>
    <property type="match status" value="1"/>
</dbReference>
<keyword evidence="5" id="KW-0597">Phosphoprotein</keyword>
<dbReference type="EC" id="2.7.13.3" evidence="3"/>
<name>A0A6N6N5T0_9BACT</name>
<dbReference type="InterPro" id="IPR036097">
    <property type="entry name" value="HisK_dim/P_sf"/>
</dbReference>
<reference evidence="16 17" key="1">
    <citation type="journal article" date="2017" name="Int. J. Syst. Evol. Microbiol.">
        <title>Desulfovibrio senegalensis sp. nov., a mesophilic sulfate reducer isolated from marine sediment.</title>
        <authorList>
            <person name="Thioye A."/>
            <person name="Gam Z.B.A."/>
            <person name="Mbengue M."/>
            <person name="Cayol J.L."/>
            <person name="Joseph-Bartoli M."/>
            <person name="Toure-Kane C."/>
            <person name="Labat M."/>
        </authorList>
    </citation>
    <scope>NUCLEOTIDE SEQUENCE [LARGE SCALE GENOMIC DNA]</scope>
    <source>
        <strain evidence="16 17">DSM 101509</strain>
    </source>
</reference>
<dbReference type="SUPFAM" id="SSF47384">
    <property type="entry name" value="Homodimeric domain of signal transducing histidine kinase"/>
    <property type="match status" value="1"/>
</dbReference>
<evidence type="ECO:0000256" key="14">
    <source>
        <dbReference type="SAM" id="Phobius"/>
    </source>
</evidence>
<dbReference type="Pfam" id="PF02518">
    <property type="entry name" value="HATPase_c"/>
    <property type="match status" value="1"/>
</dbReference>
<proteinExistence type="predicted"/>
<dbReference type="Gene3D" id="3.30.565.10">
    <property type="entry name" value="Histidine kinase-like ATPase, C-terminal domain"/>
    <property type="match status" value="1"/>
</dbReference>
<keyword evidence="4" id="KW-1003">Cell membrane</keyword>
<comment type="caution">
    <text evidence="16">The sequence shown here is derived from an EMBL/GenBank/DDBJ whole genome shotgun (WGS) entry which is preliminary data.</text>
</comment>